<dbReference type="InterPro" id="IPR051199">
    <property type="entry name" value="LPS_LOS_Heptosyltrfase"/>
</dbReference>
<dbReference type="Pfam" id="PF01075">
    <property type="entry name" value="Glyco_transf_9"/>
    <property type="match status" value="1"/>
</dbReference>
<dbReference type="GO" id="GO:0009244">
    <property type="term" value="P:lipopolysaccharide core region biosynthetic process"/>
    <property type="evidence" value="ECO:0007669"/>
    <property type="project" value="InterPro"/>
</dbReference>
<dbReference type="GO" id="GO:0005829">
    <property type="term" value="C:cytosol"/>
    <property type="evidence" value="ECO:0007669"/>
    <property type="project" value="TreeGrafter"/>
</dbReference>
<evidence type="ECO:0000256" key="7">
    <source>
        <dbReference type="ARBA" id="ARBA00022985"/>
    </source>
</evidence>
<evidence type="ECO:0000313" key="15">
    <source>
        <dbReference type="Proteomes" id="UP000285324"/>
    </source>
</evidence>
<evidence type="ECO:0000256" key="1">
    <source>
        <dbReference type="ARBA" id="ARBA00004515"/>
    </source>
</evidence>
<comment type="subcellular location">
    <subcellularLocation>
        <location evidence="1">Cell inner membrane</location>
        <topology evidence="1">Peripheral membrane protein</topology>
        <orientation evidence="1">Cytoplasmic side</orientation>
    </subcellularLocation>
</comment>
<dbReference type="CDD" id="cd03789">
    <property type="entry name" value="GT9_LPS_heptosyltransferase"/>
    <property type="match status" value="1"/>
</dbReference>
<keyword evidence="5" id="KW-0328">Glycosyltransferase</keyword>
<evidence type="ECO:0000256" key="9">
    <source>
        <dbReference type="ARBA" id="ARBA00043995"/>
    </source>
</evidence>
<comment type="similarity">
    <text evidence="9">Belongs to the glycosyltransferase 9 family.</text>
</comment>
<keyword evidence="8" id="KW-0472">Membrane</keyword>
<evidence type="ECO:0000256" key="13">
    <source>
        <dbReference type="ARBA" id="ARBA00049201"/>
    </source>
</evidence>
<dbReference type="EC" id="2.4.99.23" evidence="10"/>
<dbReference type="SUPFAM" id="SSF53756">
    <property type="entry name" value="UDP-Glycosyltransferase/glycogen phosphorylase"/>
    <property type="match status" value="1"/>
</dbReference>
<evidence type="ECO:0000256" key="4">
    <source>
        <dbReference type="ARBA" id="ARBA00022519"/>
    </source>
</evidence>
<evidence type="ECO:0000256" key="10">
    <source>
        <dbReference type="ARBA" id="ARBA00044041"/>
    </source>
</evidence>
<dbReference type="GO" id="GO:0008713">
    <property type="term" value="F:ADP-heptose-lipopolysaccharide heptosyltransferase activity"/>
    <property type="evidence" value="ECO:0007669"/>
    <property type="project" value="TreeGrafter"/>
</dbReference>
<comment type="caution">
    <text evidence="14">The sequence shown here is derived from an EMBL/GenBank/DDBJ whole genome shotgun (WGS) entry which is preliminary data.</text>
</comment>
<comment type="catalytic activity">
    <reaction evidence="13">
        <text>an alpha-Kdo-(2-&gt;4)-alpha-Kdo-(2-&gt;6)-lipid A + ADP-L-glycero-beta-D-manno-heptose = an L-alpha-D-Hep-(1-&gt;5)-[alpha-Kdo-(2-&gt;4)]-alpha-Kdo-(2-&gt;6)-lipid A + ADP + H(+)</text>
        <dbReference type="Rhea" id="RHEA:74067"/>
        <dbReference type="ChEBI" id="CHEBI:15378"/>
        <dbReference type="ChEBI" id="CHEBI:61506"/>
        <dbReference type="ChEBI" id="CHEBI:176431"/>
        <dbReference type="ChEBI" id="CHEBI:193068"/>
        <dbReference type="ChEBI" id="CHEBI:456216"/>
        <dbReference type="EC" id="2.4.99.23"/>
    </reaction>
</comment>
<dbReference type="Proteomes" id="UP000285324">
    <property type="component" value="Unassembled WGS sequence"/>
</dbReference>
<dbReference type="NCBIfam" id="TIGR02193">
    <property type="entry name" value="heptsyl_trn_I"/>
    <property type="match status" value="1"/>
</dbReference>
<reference evidence="14 15" key="1">
    <citation type="submission" date="2018-08" db="EMBL/GenBank/DDBJ databases">
        <title>Achromobacter xylosoxidans Genome sequencing and assembly.</title>
        <authorList>
            <person name="Wang R."/>
            <person name="Rensing C."/>
            <person name="Li Y."/>
        </authorList>
    </citation>
    <scope>NUCLEOTIDE SEQUENCE [LARGE SCALE GENOMIC DNA]</scope>
    <source>
        <strain evidence="14 15">GD003A</strain>
    </source>
</reference>
<sequence length="346" mass="38467">MPTRILIVRTSSLGDLVHMLPAISDIARHVPDAQIDWIAEEAFADIPAWHPAVNQVIKVAHRRWRKAWWSAEVRAERKALKERLRSVQYDIVLDMQALLKSAWLVRQTRGVRHGLDWRSAREPLASLFYNVRHRVEFWQPAVIRQRKLAALTFGYQYAGAPDFGLQAFARQATQPAADPVLEVGSEGLNVGELPRLHHLDTDRGYAVIMPSASRDDKLWPEEDWRVVFRRLRDAGCTLKLLAGNEQEAERARLLIAGMDGAEVMPRMDLTAVARLLAGSRLMVGLDSGLTHLSAALGRPTIGIYRASTPVRTPLVGSSYTASLGDRGASPSREAVMAAVEQALAAQ</sequence>
<dbReference type="AlphaFoldDB" id="A0A424W8X3"/>
<organism evidence="14 15">
    <name type="scientific">Alcaligenes xylosoxydans xylosoxydans</name>
    <name type="common">Achromobacter xylosoxidans</name>
    <dbReference type="NCBI Taxonomy" id="85698"/>
    <lineage>
        <taxon>Bacteria</taxon>
        <taxon>Pseudomonadati</taxon>
        <taxon>Pseudomonadota</taxon>
        <taxon>Betaproteobacteria</taxon>
        <taxon>Burkholderiales</taxon>
        <taxon>Alcaligenaceae</taxon>
        <taxon>Achromobacter</taxon>
    </lineage>
</organism>
<evidence type="ECO:0000256" key="8">
    <source>
        <dbReference type="ARBA" id="ARBA00023136"/>
    </source>
</evidence>
<keyword evidence="6 14" id="KW-0808">Transferase</keyword>
<evidence type="ECO:0000256" key="5">
    <source>
        <dbReference type="ARBA" id="ARBA00022676"/>
    </source>
</evidence>
<comment type="pathway">
    <text evidence="2">Bacterial outer membrane biogenesis; LPS core biosynthesis.</text>
</comment>
<name>A0A424W8X3_ALCXX</name>
<dbReference type="InterPro" id="IPR002201">
    <property type="entry name" value="Glyco_trans_9"/>
</dbReference>
<keyword evidence="3" id="KW-1003">Cell membrane</keyword>
<dbReference type="PANTHER" id="PTHR30160">
    <property type="entry name" value="TETRAACYLDISACCHARIDE 4'-KINASE-RELATED"/>
    <property type="match status" value="1"/>
</dbReference>
<keyword evidence="7" id="KW-0448">Lipopolysaccharide biosynthesis</keyword>
<gene>
    <name evidence="14" type="primary">waaC</name>
    <name evidence="14" type="ORF">DY367_21225</name>
</gene>
<evidence type="ECO:0000256" key="11">
    <source>
        <dbReference type="ARBA" id="ARBA00044190"/>
    </source>
</evidence>
<evidence type="ECO:0000256" key="2">
    <source>
        <dbReference type="ARBA" id="ARBA00004713"/>
    </source>
</evidence>
<dbReference type="OrthoDB" id="9767552at2"/>
<evidence type="ECO:0000256" key="12">
    <source>
        <dbReference type="ARBA" id="ARBA00044330"/>
    </source>
</evidence>
<dbReference type="EMBL" id="QVXO01000036">
    <property type="protein sequence ID" value="RPJ89744.1"/>
    <property type="molecule type" value="Genomic_DNA"/>
</dbReference>
<evidence type="ECO:0000313" key="14">
    <source>
        <dbReference type="EMBL" id="RPJ89744.1"/>
    </source>
</evidence>
<dbReference type="PANTHER" id="PTHR30160:SF19">
    <property type="entry name" value="LIPOPOLYSACCHARIDE HEPTOSYLTRANSFERASE 1"/>
    <property type="match status" value="1"/>
</dbReference>
<dbReference type="Gene3D" id="3.40.50.2000">
    <property type="entry name" value="Glycogen Phosphorylase B"/>
    <property type="match status" value="2"/>
</dbReference>
<keyword evidence="4" id="KW-0997">Cell inner membrane</keyword>
<protein>
    <recommendedName>
        <fullName evidence="11">Lipopolysaccharide heptosyltransferase 1</fullName>
        <ecNumber evidence="10">2.4.99.23</ecNumber>
    </recommendedName>
    <alternativeName>
        <fullName evidence="12">ADP-heptose:lipopolysaccharide heptosyltransferase I</fullName>
    </alternativeName>
</protein>
<dbReference type="InterPro" id="IPR011908">
    <property type="entry name" value="LipoPS_heptosylTferase-I"/>
</dbReference>
<evidence type="ECO:0000256" key="3">
    <source>
        <dbReference type="ARBA" id="ARBA00022475"/>
    </source>
</evidence>
<dbReference type="RefSeq" id="WP_118933516.1">
    <property type="nucleotide sequence ID" value="NZ_CP061008.1"/>
</dbReference>
<accession>A0A424W8X3</accession>
<proteinExistence type="inferred from homology"/>
<dbReference type="GO" id="GO:0005886">
    <property type="term" value="C:plasma membrane"/>
    <property type="evidence" value="ECO:0007669"/>
    <property type="project" value="UniProtKB-SubCell"/>
</dbReference>
<evidence type="ECO:0000256" key="6">
    <source>
        <dbReference type="ARBA" id="ARBA00022679"/>
    </source>
</evidence>